<protein>
    <submittedName>
        <fullName evidence="1">Uncharacterized protein</fullName>
    </submittedName>
</protein>
<dbReference type="GO" id="GO:0005654">
    <property type="term" value="C:nucleoplasm"/>
    <property type="evidence" value="ECO:0007669"/>
    <property type="project" value="TreeGrafter"/>
</dbReference>
<dbReference type="InterPro" id="IPR040235">
    <property type="entry name" value="Nicolin-1"/>
</dbReference>
<sequence length="225" mass="24666">MSRETVVFSQSGPTPVCVDEAGLTTRTGCFIITLTFPQPTQIGEITFRNHYTWAVGVHVLRGPSSSTSTSTGGLMGAGLLGGGESDAAWAWKDPAAWQVGVKNKVIMPHPHTETASHDFVSVTCLESRVDWQDVLGLRLVLRQPSPVWRTFFIQEVTVYRELPRLPPFSVPIITRSGQREKSQQVSPLERLIQQTRKAMQVPDDNSLQSGLAGGGYDLVALQYTS</sequence>
<organism evidence="1 2">
    <name type="scientific">Petrolisthes cinctipes</name>
    <name type="common">Flat porcelain crab</name>
    <dbReference type="NCBI Taxonomy" id="88211"/>
    <lineage>
        <taxon>Eukaryota</taxon>
        <taxon>Metazoa</taxon>
        <taxon>Ecdysozoa</taxon>
        <taxon>Arthropoda</taxon>
        <taxon>Crustacea</taxon>
        <taxon>Multicrustacea</taxon>
        <taxon>Malacostraca</taxon>
        <taxon>Eumalacostraca</taxon>
        <taxon>Eucarida</taxon>
        <taxon>Decapoda</taxon>
        <taxon>Pleocyemata</taxon>
        <taxon>Anomura</taxon>
        <taxon>Galatheoidea</taxon>
        <taxon>Porcellanidae</taxon>
        <taxon>Petrolisthes</taxon>
    </lineage>
</organism>
<evidence type="ECO:0000313" key="2">
    <source>
        <dbReference type="Proteomes" id="UP001286313"/>
    </source>
</evidence>
<comment type="caution">
    <text evidence="1">The sequence shown here is derived from an EMBL/GenBank/DDBJ whole genome shotgun (WGS) entry which is preliminary data.</text>
</comment>
<dbReference type="PANTHER" id="PTHR31239:SF2">
    <property type="entry name" value="NICOLIN-1"/>
    <property type="match status" value="1"/>
</dbReference>
<dbReference type="Proteomes" id="UP001286313">
    <property type="component" value="Unassembled WGS sequence"/>
</dbReference>
<dbReference type="EMBL" id="JAWQEG010006434">
    <property type="protein sequence ID" value="KAK3854832.1"/>
    <property type="molecule type" value="Genomic_DNA"/>
</dbReference>
<accession>A0AAE1EJN5</accession>
<gene>
    <name evidence="1" type="ORF">Pcinc_038706</name>
</gene>
<dbReference type="PANTHER" id="PTHR31239">
    <property type="entry name" value="NICOLIN 1"/>
    <property type="match status" value="1"/>
</dbReference>
<keyword evidence="2" id="KW-1185">Reference proteome</keyword>
<dbReference type="AlphaFoldDB" id="A0AAE1EJN5"/>
<reference evidence="1" key="1">
    <citation type="submission" date="2023-10" db="EMBL/GenBank/DDBJ databases">
        <title>Genome assemblies of two species of porcelain crab, Petrolisthes cinctipes and Petrolisthes manimaculis (Anomura: Porcellanidae).</title>
        <authorList>
            <person name="Angst P."/>
        </authorList>
    </citation>
    <scope>NUCLEOTIDE SEQUENCE</scope>
    <source>
        <strain evidence="1">PB745_01</strain>
        <tissue evidence="1">Gill</tissue>
    </source>
</reference>
<evidence type="ECO:0000313" key="1">
    <source>
        <dbReference type="EMBL" id="KAK3854832.1"/>
    </source>
</evidence>
<name>A0AAE1EJN5_PETCI</name>
<proteinExistence type="predicted"/>